<accession>A0A2T0QAR7</accession>
<keyword evidence="3" id="KW-1185">Reference proteome</keyword>
<reference evidence="2 3" key="1">
    <citation type="submission" date="2018-03" db="EMBL/GenBank/DDBJ databases">
        <title>Genomic Encyclopedia of Archaeal and Bacterial Type Strains, Phase II (KMG-II): from individual species to whole genera.</title>
        <authorList>
            <person name="Goeker M."/>
        </authorList>
    </citation>
    <scope>NUCLEOTIDE SEQUENCE [LARGE SCALE GENOMIC DNA]</scope>
    <source>
        <strain evidence="2 3">DSM 45601</strain>
    </source>
</reference>
<evidence type="ECO:0000256" key="1">
    <source>
        <dbReference type="SAM" id="MobiDB-lite"/>
    </source>
</evidence>
<gene>
    <name evidence="2" type="ORF">CLV72_102547</name>
</gene>
<protein>
    <submittedName>
        <fullName evidence="2">Uncharacterized protein</fullName>
    </submittedName>
</protein>
<organism evidence="2 3">
    <name type="scientific">Allonocardiopsis opalescens</name>
    <dbReference type="NCBI Taxonomy" id="1144618"/>
    <lineage>
        <taxon>Bacteria</taxon>
        <taxon>Bacillati</taxon>
        <taxon>Actinomycetota</taxon>
        <taxon>Actinomycetes</taxon>
        <taxon>Streptosporangiales</taxon>
        <taxon>Allonocardiopsis</taxon>
    </lineage>
</organism>
<evidence type="ECO:0000313" key="3">
    <source>
        <dbReference type="Proteomes" id="UP000237846"/>
    </source>
</evidence>
<dbReference type="AlphaFoldDB" id="A0A2T0QAR7"/>
<feature type="region of interest" description="Disordered" evidence="1">
    <location>
        <begin position="41"/>
        <end position="63"/>
    </location>
</feature>
<name>A0A2T0QAR7_9ACTN</name>
<dbReference type="RefSeq" id="WP_106243156.1">
    <property type="nucleotide sequence ID" value="NZ_PVZC01000002.1"/>
</dbReference>
<proteinExistence type="predicted"/>
<dbReference type="EMBL" id="PVZC01000002">
    <property type="protein sequence ID" value="PRY00915.1"/>
    <property type="molecule type" value="Genomic_DNA"/>
</dbReference>
<sequence>MDAKRLMPLLPPRSAPAALAGGAPLGAHRWSGVACPSPLRPAESPLGRYEHGTLAGTGRRCGD</sequence>
<dbReference type="Proteomes" id="UP000237846">
    <property type="component" value="Unassembled WGS sequence"/>
</dbReference>
<evidence type="ECO:0000313" key="2">
    <source>
        <dbReference type="EMBL" id="PRY00915.1"/>
    </source>
</evidence>
<comment type="caution">
    <text evidence="2">The sequence shown here is derived from an EMBL/GenBank/DDBJ whole genome shotgun (WGS) entry which is preliminary data.</text>
</comment>